<name>A0A329S383_9STRA</name>
<dbReference type="Proteomes" id="UP000251314">
    <property type="component" value="Unassembled WGS sequence"/>
</dbReference>
<evidence type="ECO:0000313" key="2">
    <source>
        <dbReference type="Proteomes" id="UP000251314"/>
    </source>
</evidence>
<dbReference type="AlphaFoldDB" id="A0A329S383"/>
<dbReference type="EMBL" id="MJFZ01000323">
    <property type="protein sequence ID" value="RAW31404.1"/>
    <property type="molecule type" value="Genomic_DNA"/>
</dbReference>
<protein>
    <submittedName>
        <fullName evidence="1">Uncharacterized protein</fullName>
    </submittedName>
</protein>
<reference evidence="1 2" key="1">
    <citation type="submission" date="2018-01" db="EMBL/GenBank/DDBJ databases">
        <title>Draft genome of the strawberry crown rot pathogen Phytophthora cactorum.</title>
        <authorList>
            <person name="Armitage A.D."/>
            <person name="Lysoe E."/>
            <person name="Nellist C.F."/>
            <person name="Harrison R.J."/>
            <person name="Brurberg M.B."/>
        </authorList>
    </citation>
    <scope>NUCLEOTIDE SEQUENCE [LARGE SCALE GENOMIC DNA]</scope>
    <source>
        <strain evidence="1 2">10300</strain>
    </source>
</reference>
<keyword evidence="2" id="KW-1185">Reference proteome</keyword>
<proteinExistence type="predicted"/>
<dbReference type="VEuPathDB" id="FungiDB:PC110_g12235"/>
<sequence length="43" mass="4579">MSRAVAVLGFRVVADDCLHMASLEEYQEACISVCLVCLCGVSS</sequence>
<comment type="caution">
    <text evidence="1">The sequence shown here is derived from an EMBL/GenBank/DDBJ whole genome shotgun (WGS) entry which is preliminary data.</text>
</comment>
<evidence type="ECO:0000313" key="1">
    <source>
        <dbReference type="EMBL" id="RAW31404.1"/>
    </source>
</evidence>
<gene>
    <name evidence="1" type="ORF">PC110_g12235</name>
</gene>
<accession>A0A329S383</accession>
<organism evidence="1 2">
    <name type="scientific">Phytophthora cactorum</name>
    <dbReference type="NCBI Taxonomy" id="29920"/>
    <lineage>
        <taxon>Eukaryota</taxon>
        <taxon>Sar</taxon>
        <taxon>Stramenopiles</taxon>
        <taxon>Oomycota</taxon>
        <taxon>Peronosporomycetes</taxon>
        <taxon>Peronosporales</taxon>
        <taxon>Peronosporaceae</taxon>
        <taxon>Phytophthora</taxon>
    </lineage>
</organism>